<evidence type="ECO:0000313" key="2">
    <source>
        <dbReference type="EMBL" id="SHG49984.1"/>
    </source>
</evidence>
<reference evidence="2 3" key="1">
    <citation type="submission" date="2016-11" db="EMBL/GenBank/DDBJ databases">
        <authorList>
            <person name="Jaros S."/>
            <person name="Januszkiewicz K."/>
            <person name="Wedrychowicz H."/>
        </authorList>
    </citation>
    <scope>NUCLEOTIDE SEQUENCE [LARGE SCALE GENOMIC DNA]</scope>
    <source>
        <strain evidence="2 3">CGMCC 1.7049</strain>
    </source>
</reference>
<proteinExistence type="predicted"/>
<sequence length="106" mass="11485">MKQQLKTAFAPWSLRLWLVALALFVLGLVSLFIKLSYAGELYYRYGGSLLGEASLWVGMLAIATQAVYLVRVRTAKSGLAFAGSIILGAALLSAAWFLYVITHSGV</sequence>
<protein>
    <submittedName>
        <fullName evidence="2">Uncharacterized protein</fullName>
    </submittedName>
</protein>
<feature type="transmembrane region" description="Helical" evidence="1">
    <location>
        <begin position="79"/>
        <end position="101"/>
    </location>
</feature>
<dbReference type="RefSeq" id="WP_072893329.1">
    <property type="nucleotide sequence ID" value="NZ_FQWZ01000001.1"/>
</dbReference>
<evidence type="ECO:0000313" key="3">
    <source>
        <dbReference type="Proteomes" id="UP000199758"/>
    </source>
</evidence>
<keyword evidence="3" id="KW-1185">Reference proteome</keyword>
<gene>
    <name evidence="2" type="ORF">SAMN04488068_0458</name>
</gene>
<feature type="transmembrane region" description="Helical" evidence="1">
    <location>
        <begin position="53"/>
        <end position="72"/>
    </location>
</feature>
<accession>A0A1M5KAQ6</accession>
<organism evidence="2 3">
    <name type="scientific">Hydrocarboniphaga daqingensis</name>
    <dbReference type="NCBI Taxonomy" id="490188"/>
    <lineage>
        <taxon>Bacteria</taxon>
        <taxon>Pseudomonadati</taxon>
        <taxon>Pseudomonadota</taxon>
        <taxon>Gammaproteobacteria</taxon>
        <taxon>Nevskiales</taxon>
        <taxon>Nevskiaceae</taxon>
        <taxon>Hydrocarboniphaga</taxon>
    </lineage>
</organism>
<dbReference type="AlphaFoldDB" id="A0A1M5KAQ6"/>
<keyword evidence="1" id="KW-0812">Transmembrane</keyword>
<evidence type="ECO:0000256" key="1">
    <source>
        <dbReference type="SAM" id="Phobius"/>
    </source>
</evidence>
<dbReference type="EMBL" id="FQWZ01000001">
    <property type="protein sequence ID" value="SHG49984.1"/>
    <property type="molecule type" value="Genomic_DNA"/>
</dbReference>
<name>A0A1M5KAQ6_9GAMM</name>
<keyword evidence="1" id="KW-1133">Transmembrane helix</keyword>
<feature type="transmembrane region" description="Helical" evidence="1">
    <location>
        <begin position="12"/>
        <end position="33"/>
    </location>
</feature>
<keyword evidence="1" id="KW-0472">Membrane</keyword>
<dbReference type="Proteomes" id="UP000199758">
    <property type="component" value="Unassembled WGS sequence"/>
</dbReference>